<dbReference type="GO" id="GO:0002161">
    <property type="term" value="F:aminoacyl-tRNA deacylase activity"/>
    <property type="evidence" value="ECO:0007669"/>
    <property type="project" value="UniProtKB-ARBA"/>
</dbReference>
<reference evidence="5 6" key="1">
    <citation type="journal article" date="2012" name="J. Bacteriol.">
        <title>Genome sequence of the model hyperthermophilic archaeon Thermococcus litoralis NS-C.</title>
        <authorList>
            <person name="Gardner A.F."/>
            <person name="Kumar S."/>
            <person name="Perler F.B."/>
        </authorList>
    </citation>
    <scope>NUCLEOTIDE SEQUENCE [LARGE SCALE GENOMIC DNA]</scope>
    <source>
        <strain evidence="6">ATCC 51850 / DSM 5473 / JCM 8560 / NS-C</strain>
    </source>
</reference>
<dbReference type="Proteomes" id="UP000015502">
    <property type="component" value="Chromosome"/>
</dbReference>
<dbReference type="InterPro" id="IPR018163">
    <property type="entry name" value="Thr/Ala-tRNA-synth_IIc_edit"/>
</dbReference>
<dbReference type="PANTHER" id="PTHR43462">
    <property type="entry name" value="ALANYL-TRNA EDITING PROTEIN"/>
    <property type="match status" value="1"/>
</dbReference>
<dbReference type="EMBL" id="CP006670">
    <property type="protein sequence ID" value="EHR77907.1"/>
    <property type="molecule type" value="Genomic_DNA"/>
</dbReference>
<accession>H3ZQB3</accession>
<keyword evidence="6" id="KW-1185">Reference proteome</keyword>
<keyword evidence="3" id="KW-0862">Zinc</keyword>
<dbReference type="Gene3D" id="3.30.980.10">
    <property type="entry name" value="Threonyl-trna Synthetase, Chain A, domain 2"/>
    <property type="match status" value="2"/>
</dbReference>
<dbReference type="SMART" id="SM00863">
    <property type="entry name" value="tRNA_SAD"/>
    <property type="match status" value="1"/>
</dbReference>
<dbReference type="GO" id="GO:0046872">
    <property type="term" value="F:metal ion binding"/>
    <property type="evidence" value="ECO:0007669"/>
    <property type="project" value="UniProtKB-KW"/>
</dbReference>
<dbReference type="InterPro" id="IPR012947">
    <property type="entry name" value="tRNA_SAD"/>
</dbReference>
<evidence type="ECO:0000256" key="2">
    <source>
        <dbReference type="ARBA" id="ARBA00022723"/>
    </source>
</evidence>
<evidence type="ECO:0000313" key="6">
    <source>
        <dbReference type="Proteomes" id="UP000015502"/>
    </source>
</evidence>
<feature type="domain" description="Threonyl/alanyl tRNA synthetase SAD" evidence="4">
    <location>
        <begin position="115"/>
        <end position="157"/>
    </location>
</feature>
<dbReference type="PANTHER" id="PTHR43462:SF1">
    <property type="entry name" value="ALANYL-TRNA EDITING PROTEIN AARSD1"/>
    <property type="match status" value="1"/>
</dbReference>
<dbReference type="GO" id="GO:0043039">
    <property type="term" value="P:tRNA aminoacylation"/>
    <property type="evidence" value="ECO:0007669"/>
    <property type="project" value="InterPro"/>
</dbReference>
<evidence type="ECO:0000313" key="5">
    <source>
        <dbReference type="EMBL" id="EHR77907.1"/>
    </source>
</evidence>
<dbReference type="AlphaFoldDB" id="H3ZQB3"/>
<dbReference type="InterPro" id="IPR051335">
    <property type="entry name" value="Alanyl-tRNA_Editing_Enzymes"/>
</dbReference>
<dbReference type="Pfam" id="PF07973">
    <property type="entry name" value="tRNA_SAD"/>
    <property type="match status" value="1"/>
</dbReference>
<sequence length="163" mass="18785">MPSSLTGRRSFDSVDMEVKTHTALHVLKGAVVKVLGEEAKWTASVYVSGNHGRLTVKFNRKPAEGEIREIERLANEKIKENVPIHIYELPREEAEKRFGEDMYDLFPIPEEVRTLRIVVIEDWNVNACNKEHTKTTGEIGKIKIRKVRFRKAKELLEISFDVL</sequence>
<protein>
    <submittedName>
        <fullName evidence="5">Alanyl-tRNA editing protein AlaX</fullName>
    </submittedName>
</protein>
<dbReference type="PaxDb" id="523849-OCC_03457"/>
<organism evidence="5 6">
    <name type="scientific">Thermococcus litoralis (strain ATCC 51850 / DSM 5473 / JCM 8560 / NS-C)</name>
    <dbReference type="NCBI Taxonomy" id="523849"/>
    <lineage>
        <taxon>Archaea</taxon>
        <taxon>Methanobacteriati</taxon>
        <taxon>Methanobacteriota</taxon>
        <taxon>Thermococci</taxon>
        <taxon>Thermococcales</taxon>
        <taxon>Thermococcaceae</taxon>
        <taxon>Thermococcus</taxon>
    </lineage>
</organism>
<evidence type="ECO:0000256" key="1">
    <source>
        <dbReference type="ARBA" id="ARBA00001947"/>
    </source>
</evidence>
<proteinExistence type="predicted"/>
<dbReference type="HOGENOM" id="CLU_1656933_0_0_2"/>
<dbReference type="STRING" id="523849.OCC_03457"/>
<name>H3ZQB3_THELN</name>
<dbReference type="KEGG" id="tlt:OCC_03457"/>
<evidence type="ECO:0000256" key="3">
    <source>
        <dbReference type="ARBA" id="ARBA00022833"/>
    </source>
</evidence>
<comment type="cofactor">
    <cofactor evidence="1">
        <name>Zn(2+)</name>
        <dbReference type="ChEBI" id="CHEBI:29105"/>
    </cofactor>
</comment>
<keyword evidence="2" id="KW-0479">Metal-binding</keyword>
<evidence type="ECO:0000259" key="4">
    <source>
        <dbReference type="SMART" id="SM00863"/>
    </source>
</evidence>
<dbReference type="GO" id="GO:0004812">
    <property type="term" value="F:aminoacyl-tRNA ligase activity"/>
    <property type="evidence" value="ECO:0007669"/>
    <property type="project" value="InterPro"/>
</dbReference>
<dbReference type="SUPFAM" id="SSF55186">
    <property type="entry name" value="ThrRS/AlaRS common domain"/>
    <property type="match status" value="1"/>
</dbReference>
<gene>
    <name evidence="5" type="ORF">OCC_03457</name>
</gene>
<dbReference type="GO" id="GO:0005524">
    <property type="term" value="F:ATP binding"/>
    <property type="evidence" value="ECO:0007669"/>
    <property type="project" value="InterPro"/>
</dbReference>